<dbReference type="Proteomes" id="UP001301769">
    <property type="component" value="Unassembled WGS sequence"/>
</dbReference>
<dbReference type="Pfam" id="PF00067">
    <property type="entry name" value="p450"/>
    <property type="match status" value="1"/>
</dbReference>
<reference evidence="9" key="1">
    <citation type="journal article" date="2023" name="Mol. Phylogenet. Evol.">
        <title>Genome-scale phylogeny and comparative genomics of the fungal order Sordariales.</title>
        <authorList>
            <person name="Hensen N."/>
            <person name="Bonometti L."/>
            <person name="Westerberg I."/>
            <person name="Brannstrom I.O."/>
            <person name="Guillou S."/>
            <person name="Cros-Aarteil S."/>
            <person name="Calhoun S."/>
            <person name="Haridas S."/>
            <person name="Kuo A."/>
            <person name="Mondo S."/>
            <person name="Pangilinan J."/>
            <person name="Riley R."/>
            <person name="LaButti K."/>
            <person name="Andreopoulos B."/>
            <person name="Lipzen A."/>
            <person name="Chen C."/>
            <person name="Yan M."/>
            <person name="Daum C."/>
            <person name="Ng V."/>
            <person name="Clum A."/>
            <person name="Steindorff A."/>
            <person name="Ohm R.A."/>
            <person name="Martin F."/>
            <person name="Silar P."/>
            <person name="Natvig D.O."/>
            <person name="Lalanne C."/>
            <person name="Gautier V."/>
            <person name="Ament-Velasquez S.L."/>
            <person name="Kruys A."/>
            <person name="Hutchinson M.I."/>
            <person name="Powell A.J."/>
            <person name="Barry K."/>
            <person name="Miller A.N."/>
            <person name="Grigoriev I.V."/>
            <person name="Debuchy R."/>
            <person name="Gladieux P."/>
            <person name="Hiltunen Thoren M."/>
            <person name="Johannesson H."/>
        </authorList>
    </citation>
    <scope>NUCLEOTIDE SEQUENCE</scope>
    <source>
        <strain evidence="9">PSN293</strain>
    </source>
</reference>
<evidence type="ECO:0000256" key="3">
    <source>
        <dbReference type="ARBA" id="ARBA00022617"/>
    </source>
</evidence>
<keyword evidence="3 7" id="KW-0349">Heme</keyword>
<keyword evidence="8" id="KW-0472">Membrane</keyword>
<dbReference type="GO" id="GO:0005506">
    <property type="term" value="F:iron ion binding"/>
    <property type="evidence" value="ECO:0007669"/>
    <property type="project" value="InterPro"/>
</dbReference>
<accession>A0AAN6XYW6</accession>
<dbReference type="GO" id="GO:0020037">
    <property type="term" value="F:heme binding"/>
    <property type="evidence" value="ECO:0007669"/>
    <property type="project" value="InterPro"/>
</dbReference>
<evidence type="ECO:0000256" key="6">
    <source>
        <dbReference type="ARBA" id="ARBA00023033"/>
    </source>
</evidence>
<evidence type="ECO:0000256" key="4">
    <source>
        <dbReference type="ARBA" id="ARBA00022723"/>
    </source>
</evidence>
<evidence type="ECO:0000256" key="2">
    <source>
        <dbReference type="ARBA" id="ARBA00010617"/>
    </source>
</evidence>
<dbReference type="InterPro" id="IPR001128">
    <property type="entry name" value="Cyt_P450"/>
</dbReference>
<dbReference type="PANTHER" id="PTHR24304">
    <property type="entry name" value="CYTOCHROME P450 FAMILY 7"/>
    <property type="match status" value="1"/>
</dbReference>
<keyword evidence="6" id="KW-0503">Monooxygenase</keyword>
<comment type="caution">
    <text evidence="9">The sequence shown here is derived from an EMBL/GenBank/DDBJ whole genome shotgun (WGS) entry which is preliminary data.</text>
</comment>
<evidence type="ECO:0000256" key="8">
    <source>
        <dbReference type="SAM" id="Phobius"/>
    </source>
</evidence>
<keyword evidence="10" id="KW-1185">Reference proteome</keyword>
<keyword evidence="4 7" id="KW-0479">Metal-binding</keyword>
<evidence type="ECO:0000256" key="1">
    <source>
        <dbReference type="ARBA" id="ARBA00001971"/>
    </source>
</evidence>
<dbReference type="Gene3D" id="1.10.630.10">
    <property type="entry name" value="Cytochrome P450"/>
    <property type="match status" value="1"/>
</dbReference>
<dbReference type="PANTHER" id="PTHR24304:SF2">
    <property type="entry name" value="24-HYDROXYCHOLESTEROL 7-ALPHA-HYDROXYLASE"/>
    <property type="match status" value="1"/>
</dbReference>
<dbReference type="GO" id="GO:0008395">
    <property type="term" value="F:steroid hydroxylase activity"/>
    <property type="evidence" value="ECO:0007669"/>
    <property type="project" value="TreeGrafter"/>
</dbReference>
<dbReference type="GO" id="GO:0016705">
    <property type="term" value="F:oxidoreductase activity, acting on paired donors, with incorporation or reduction of molecular oxygen"/>
    <property type="evidence" value="ECO:0007669"/>
    <property type="project" value="InterPro"/>
</dbReference>
<dbReference type="InterPro" id="IPR002403">
    <property type="entry name" value="Cyt_P450_E_grp-IV"/>
</dbReference>
<comment type="similarity">
    <text evidence="2">Belongs to the cytochrome P450 family.</text>
</comment>
<dbReference type="EMBL" id="MU858215">
    <property type="protein sequence ID" value="KAK4209141.1"/>
    <property type="molecule type" value="Genomic_DNA"/>
</dbReference>
<evidence type="ECO:0000313" key="10">
    <source>
        <dbReference type="Proteomes" id="UP001301769"/>
    </source>
</evidence>
<keyword evidence="6" id="KW-0560">Oxidoreductase</keyword>
<name>A0AAN6XYW6_9PEZI</name>
<dbReference type="SUPFAM" id="SSF48264">
    <property type="entry name" value="Cytochrome P450"/>
    <property type="match status" value="1"/>
</dbReference>
<dbReference type="InterPro" id="IPR050529">
    <property type="entry name" value="CYP450_sterol_14alpha_dmase"/>
</dbReference>
<sequence length="541" mass="61120">MGLQVAVVGVILLLSTHVLTTFRYLFQSFRSRRHKGKEPSSLPYQLPGVGSALQLVTNPHGFFDSISNRIKDGEPVRLRLGNVHAYLIHGSRNVQHVFRCSRDLTFEEFALRVAHKVKRLPAEDVALVAKDLSGSSRVSLTDVPSEDPSRIWRKFHEIYENHLVGGKAVSFLTDLFVGGLVKEIGSVSDKEWTQCGVDEFMKDKMFRASTTALAGPGVFEIDPDFTRRFWDYDHDFMSMLYGVPKFLCRKGCDARDSCLETTRRYLERGWQNLDWSLMERDDPSWEPNFGSKLVREREAAMDRYGISLQGRASFQMGLIWSINSNAIPMTSWIIIETLGRPEVYQRLAAEITTVICKDKVTGQVTVDIPALKKLPLLNSVYLECLRLRSSVFVVRKLRNSIEVDGYTLKADNLILAPSYLAHKDPTVWATPQHPPGEFWPERFMPPSESRGSCKETATGSTMNAGKYFPYGGGSAMCPGRNYAKQEILSAVALFFASFDIEVLHFVDRYGNPSHRGPEVGIEARGVARVDRDLLVKLRRRV</sequence>
<protein>
    <submittedName>
        <fullName evidence="9">Cytochrome P450</fullName>
    </submittedName>
</protein>
<dbReference type="PRINTS" id="PR00465">
    <property type="entry name" value="EP450IV"/>
</dbReference>
<dbReference type="CDD" id="cd11040">
    <property type="entry name" value="CYP7_CYP8-like"/>
    <property type="match status" value="1"/>
</dbReference>
<feature type="transmembrane region" description="Helical" evidence="8">
    <location>
        <begin position="6"/>
        <end position="26"/>
    </location>
</feature>
<evidence type="ECO:0000313" key="9">
    <source>
        <dbReference type="EMBL" id="KAK4209141.1"/>
    </source>
</evidence>
<keyword evidence="5 7" id="KW-0408">Iron</keyword>
<dbReference type="AlphaFoldDB" id="A0AAN6XYW6"/>
<gene>
    <name evidence="9" type="ORF">QBC37DRAFT_443530</name>
</gene>
<proteinExistence type="inferred from homology"/>
<reference evidence="9" key="2">
    <citation type="submission" date="2023-05" db="EMBL/GenBank/DDBJ databases">
        <authorList>
            <consortium name="Lawrence Berkeley National Laboratory"/>
            <person name="Steindorff A."/>
            <person name="Hensen N."/>
            <person name="Bonometti L."/>
            <person name="Westerberg I."/>
            <person name="Brannstrom I.O."/>
            <person name="Guillou S."/>
            <person name="Cros-Aarteil S."/>
            <person name="Calhoun S."/>
            <person name="Haridas S."/>
            <person name="Kuo A."/>
            <person name="Mondo S."/>
            <person name="Pangilinan J."/>
            <person name="Riley R."/>
            <person name="Labutti K."/>
            <person name="Andreopoulos B."/>
            <person name="Lipzen A."/>
            <person name="Chen C."/>
            <person name="Yanf M."/>
            <person name="Daum C."/>
            <person name="Ng V."/>
            <person name="Clum A."/>
            <person name="Ohm R."/>
            <person name="Martin F."/>
            <person name="Silar P."/>
            <person name="Natvig D."/>
            <person name="Lalanne C."/>
            <person name="Gautier V."/>
            <person name="Ament-Velasquez S.L."/>
            <person name="Kruys A."/>
            <person name="Hutchinson M.I."/>
            <person name="Powell A.J."/>
            <person name="Barry K."/>
            <person name="Miller A.N."/>
            <person name="Grigoriev I.V."/>
            <person name="Debuchy R."/>
            <person name="Gladieux P."/>
            <person name="Thoren M.H."/>
            <person name="Johannesson H."/>
        </authorList>
    </citation>
    <scope>NUCLEOTIDE SEQUENCE</scope>
    <source>
        <strain evidence="9">PSN293</strain>
    </source>
</reference>
<keyword evidence="8" id="KW-1133">Transmembrane helix</keyword>
<keyword evidence="8" id="KW-0812">Transmembrane</keyword>
<feature type="binding site" description="axial binding residue" evidence="7">
    <location>
        <position position="477"/>
    </location>
    <ligand>
        <name>heme</name>
        <dbReference type="ChEBI" id="CHEBI:30413"/>
    </ligand>
    <ligandPart>
        <name>Fe</name>
        <dbReference type="ChEBI" id="CHEBI:18248"/>
    </ligandPart>
</feature>
<dbReference type="InterPro" id="IPR036396">
    <property type="entry name" value="Cyt_P450_sf"/>
</dbReference>
<organism evidence="9 10">
    <name type="scientific">Rhypophila decipiens</name>
    <dbReference type="NCBI Taxonomy" id="261697"/>
    <lineage>
        <taxon>Eukaryota</taxon>
        <taxon>Fungi</taxon>
        <taxon>Dikarya</taxon>
        <taxon>Ascomycota</taxon>
        <taxon>Pezizomycotina</taxon>
        <taxon>Sordariomycetes</taxon>
        <taxon>Sordariomycetidae</taxon>
        <taxon>Sordariales</taxon>
        <taxon>Naviculisporaceae</taxon>
        <taxon>Rhypophila</taxon>
    </lineage>
</organism>
<comment type="cofactor">
    <cofactor evidence="1 7">
        <name>heme</name>
        <dbReference type="ChEBI" id="CHEBI:30413"/>
    </cofactor>
</comment>
<evidence type="ECO:0000256" key="5">
    <source>
        <dbReference type="ARBA" id="ARBA00023004"/>
    </source>
</evidence>
<evidence type="ECO:0000256" key="7">
    <source>
        <dbReference type="PIRSR" id="PIRSR602403-1"/>
    </source>
</evidence>